<dbReference type="AlphaFoldDB" id="A0A8B7T4V8"/>
<protein>
    <submittedName>
        <fullName evidence="7">Cytosolic carboxypeptidase 4-like</fullName>
    </submittedName>
</protein>
<dbReference type="PANTHER" id="PTHR12756:SF5">
    <property type="entry name" value="CYTOSOLIC CARBOXYPEPTIDASE 4"/>
    <property type="match status" value="1"/>
</dbReference>
<dbReference type="PANTHER" id="PTHR12756">
    <property type="entry name" value="CYTOSOLIC CARBOXYPEPTIDASE"/>
    <property type="match status" value="1"/>
</dbReference>
<dbReference type="GO" id="GO:0006508">
    <property type="term" value="P:proteolysis"/>
    <property type="evidence" value="ECO:0007669"/>
    <property type="project" value="InterPro"/>
</dbReference>
<evidence type="ECO:0000256" key="2">
    <source>
        <dbReference type="ARBA" id="ARBA00004514"/>
    </source>
</evidence>
<sequence length="418" mass="46566">MANHYRQSAAITGGAPRTCYYTLTFAVTFPHSEDVCYLAYHYPFTYTTLMTHLDILEKSVNPKQVYFRQEVLCQTLGGNPCPLVTITAMPESDSADHLEQFRQRPYQVITARVHPGESNASWVMKGALEFLVSSDPVARLLRENFIFKIIPMLNPDGVINGNHRCSLTGEDLNRQWLSPGAPLQPTIYHTKGLLSYLSSTGHSPVVFCDFHGHSQKKNVFLYGCSIKETLWQAESTVGTSTILEDVSYRTLPKILDKLAPAFTMSSCSFLVEKSRASTARVVVWREMGVSRSYTMESSYCGCNQGPYQGLQFGTHELEEMGAMFCLGLLILELKSVTCSHQLLSRAATLLNAEEEVLVASLAQGLQFGTHELEEMGAMFCLGLLILELKSVTCSHQLLSRAATLLNAEEEVLDLHLQR</sequence>
<dbReference type="InterPro" id="IPR033852">
    <property type="entry name" value="CBPC1/4"/>
</dbReference>
<dbReference type="GO" id="GO:0008270">
    <property type="term" value="F:zinc ion binding"/>
    <property type="evidence" value="ECO:0007669"/>
    <property type="project" value="InterPro"/>
</dbReference>
<dbReference type="KEGG" id="hai:109394765"/>
<organism evidence="6 7">
    <name type="scientific">Hipposideros armiger</name>
    <name type="common">Great Himalayan leaf-nosed bat</name>
    <dbReference type="NCBI Taxonomy" id="186990"/>
    <lineage>
        <taxon>Eukaryota</taxon>
        <taxon>Metazoa</taxon>
        <taxon>Chordata</taxon>
        <taxon>Craniata</taxon>
        <taxon>Vertebrata</taxon>
        <taxon>Euteleostomi</taxon>
        <taxon>Mammalia</taxon>
        <taxon>Eutheria</taxon>
        <taxon>Laurasiatheria</taxon>
        <taxon>Chiroptera</taxon>
        <taxon>Yinpterochiroptera</taxon>
        <taxon>Rhinolophoidea</taxon>
        <taxon>Hipposideridae</taxon>
        <taxon>Hipposideros</taxon>
    </lineage>
</organism>
<dbReference type="InterPro" id="IPR000834">
    <property type="entry name" value="Peptidase_M14"/>
</dbReference>
<dbReference type="OrthoDB" id="9805436at2759"/>
<evidence type="ECO:0000256" key="1">
    <source>
        <dbReference type="ARBA" id="ARBA00001947"/>
    </source>
</evidence>
<dbReference type="GO" id="GO:0005829">
    <property type="term" value="C:cytosol"/>
    <property type="evidence" value="ECO:0007669"/>
    <property type="project" value="UniProtKB-SubCell"/>
</dbReference>
<accession>A0A8B7T4V8</accession>
<dbReference type="Gene3D" id="3.40.630.10">
    <property type="entry name" value="Zn peptidases"/>
    <property type="match status" value="1"/>
</dbReference>
<dbReference type="SUPFAM" id="SSF53187">
    <property type="entry name" value="Zn-dependent exopeptidases"/>
    <property type="match status" value="1"/>
</dbReference>
<reference evidence="7" key="1">
    <citation type="submission" date="2025-08" db="UniProtKB">
        <authorList>
            <consortium name="RefSeq"/>
        </authorList>
    </citation>
    <scope>IDENTIFICATION</scope>
    <source>
        <tissue evidence="7">Muscle</tissue>
    </source>
</reference>
<feature type="active site" description="Proton donor/acceptor" evidence="4">
    <location>
        <position position="296"/>
    </location>
</feature>
<keyword evidence="6" id="KW-1185">Reference proteome</keyword>
<proteinExistence type="inferred from homology"/>
<dbReference type="RefSeq" id="XP_019520742.1">
    <property type="nucleotide sequence ID" value="XM_019665197.1"/>
</dbReference>
<name>A0A8B7T4V8_HIPAR</name>
<comment type="subcellular location">
    <subcellularLocation>
        <location evidence="2">Cytoplasm</location>
        <location evidence="2">Cytosol</location>
    </subcellularLocation>
</comment>
<evidence type="ECO:0000256" key="4">
    <source>
        <dbReference type="PROSITE-ProRule" id="PRU01379"/>
    </source>
</evidence>
<dbReference type="InterPro" id="IPR050821">
    <property type="entry name" value="Cytosolic_carboxypeptidase"/>
</dbReference>
<comment type="similarity">
    <text evidence="3 4">Belongs to the peptidase M14 family.</text>
</comment>
<comment type="cofactor">
    <cofactor evidence="1">
        <name>Zn(2+)</name>
        <dbReference type="ChEBI" id="CHEBI:29105"/>
    </cofactor>
</comment>
<dbReference type="Proteomes" id="UP000694851">
    <property type="component" value="Unplaced"/>
</dbReference>
<dbReference type="CDD" id="cd06906">
    <property type="entry name" value="M14_Nna1"/>
    <property type="match status" value="1"/>
</dbReference>
<feature type="domain" description="Peptidase M14" evidence="5">
    <location>
        <begin position="42"/>
        <end position="332"/>
    </location>
</feature>
<dbReference type="GeneID" id="109394765"/>
<evidence type="ECO:0000313" key="6">
    <source>
        <dbReference type="Proteomes" id="UP000694851"/>
    </source>
</evidence>
<dbReference type="GO" id="GO:0004181">
    <property type="term" value="F:metallocarboxypeptidase activity"/>
    <property type="evidence" value="ECO:0007669"/>
    <property type="project" value="InterPro"/>
</dbReference>
<dbReference type="FunFam" id="3.40.630.10:FF:000024">
    <property type="entry name" value="ATP/GTP binding protein 1"/>
    <property type="match status" value="1"/>
</dbReference>
<evidence type="ECO:0000256" key="3">
    <source>
        <dbReference type="ARBA" id="ARBA00005988"/>
    </source>
</evidence>
<evidence type="ECO:0000259" key="5">
    <source>
        <dbReference type="PROSITE" id="PS52035"/>
    </source>
</evidence>
<dbReference type="Pfam" id="PF00246">
    <property type="entry name" value="Peptidase_M14"/>
    <property type="match status" value="1"/>
</dbReference>
<gene>
    <name evidence="7" type="primary">LOC109394765</name>
</gene>
<evidence type="ECO:0000313" key="7">
    <source>
        <dbReference type="RefSeq" id="XP_019520742.1"/>
    </source>
</evidence>
<dbReference type="PROSITE" id="PS52035">
    <property type="entry name" value="PEPTIDASE_M14"/>
    <property type="match status" value="1"/>
</dbReference>